<sequence length="698" mass="77416">MWKPGNSAPDSLRGEAPSEVNSQMFQASLASTLPINVHRRQILYALEKHKVVVIVGETGSGKSTQIPRFLLEGGWCEKNYQVVCSQPRRLAAVKLAERVGSEVRFKHGAGAVGYKVRFDDQTDSQTKIKFVTDGILVRESLSDPLLDDYSVCIVDEAHERNLNQDVLFGLLKKIRKRRPNLRIIVCSATIDAEAFLNFFCGDKEKGKVENTISAGPSTSGDASDGVIISVDGRQHPVESMYLIEPCSNYLESSCSTVLSIHESEPDGDILIFLPTADDIERCIAMTDDMQKQNKSPKKLQLVLMPLYAALPVHLQKMPFTPTPNKRKAIFATSIAETSITLPRVKYVVDAGFVKLPFFDADKGFERLVVTNVSKASANQRAGRAGRTSPGKCYRLYPHSSFLQFPDQTPPEISRTPLSSFILTMKALGIDNIMKFDLLTPPSVESMCFALEELFAIGAIDEKCALVEGVGDLLAEFPVEVKLGRSLLAAFEFGCVEEVISVAAASQVQNVFHYARNPAQKQNRDAAVSEYVHNSGDHLTFANIFDDQQWKDGNLCRERYLNFRALQKANEVRGQLRGYCRRLAGGVKNLPSVGVGEEESDVLILKALTKGHIFNVAKISSDGKYRTLRGDNTVTVSPMSLYSSFGKYSEYIIFSYTEDDPRNFGQLQLVNCSAINGQWLAEEAKDKQQKGQFSLFVQR</sequence>
<evidence type="ECO:0000256" key="3">
    <source>
        <dbReference type="ARBA" id="ARBA00022741"/>
    </source>
</evidence>
<dbReference type="AlphaFoldDB" id="A0A9W7BGA7"/>
<evidence type="ECO:0000259" key="9">
    <source>
        <dbReference type="PROSITE" id="PS51194"/>
    </source>
</evidence>
<dbReference type="Gene3D" id="3.40.50.300">
    <property type="entry name" value="P-loop containing nucleotide triphosphate hydrolases"/>
    <property type="match status" value="2"/>
</dbReference>
<evidence type="ECO:0000259" key="8">
    <source>
        <dbReference type="PROSITE" id="PS51192"/>
    </source>
</evidence>
<dbReference type="Pfam" id="PF00271">
    <property type="entry name" value="Helicase_C"/>
    <property type="match status" value="1"/>
</dbReference>
<dbReference type="Pfam" id="PF21010">
    <property type="entry name" value="HA2_C"/>
    <property type="match status" value="1"/>
</dbReference>
<keyword evidence="4" id="KW-0378">Hydrolase</keyword>
<reference evidence="11" key="1">
    <citation type="journal article" date="2023" name="Commun. Biol.">
        <title>Genome analysis of Parmales, the sister group of diatoms, reveals the evolutionary specialization of diatoms from phago-mixotrophs to photoautotrophs.</title>
        <authorList>
            <person name="Ban H."/>
            <person name="Sato S."/>
            <person name="Yoshikawa S."/>
            <person name="Yamada K."/>
            <person name="Nakamura Y."/>
            <person name="Ichinomiya M."/>
            <person name="Sato N."/>
            <person name="Blanc-Mathieu R."/>
            <person name="Endo H."/>
            <person name="Kuwata A."/>
            <person name="Ogata H."/>
        </authorList>
    </citation>
    <scope>NUCLEOTIDE SEQUENCE [LARGE SCALE GENOMIC DNA]</scope>
    <source>
        <strain evidence="11">NIES 3701</strain>
    </source>
</reference>
<dbReference type="SMART" id="SM00847">
    <property type="entry name" value="HA2"/>
    <property type="match status" value="1"/>
</dbReference>
<dbReference type="FunFam" id="3.40.50.300:FF:000578">
    <property type="entry name" value="probable ATP-dependent RNA helicase DHX35"/>
    <property type="match status" value="1"/>
</dbReference>
<dbReference type="InterPro" id="IPR007502">
    <property type="entry name" value="Helicase-assoc_dom"/>
</dbReference>
<dbReference type="PROSITE" id="PS51194">
    <property type="entry name" value="HELICASE_CTER"/>
    <property type="match status" value="1"/>
</dbReference>
<evidence type="ECO:0000313" key="11">
    <source>
        <dbReference type="Proteomes" id="UP001165085"/>
    </source>
</evidence>
<dbReference type="CDD" id="cd18791">
    <property type="entry name" value="SF2_C_RHA"/>
    <property type="match status" value="1"/>
</dbReference>
<dbReference type="InterPro" id="IPR027417">
    <property type="entry name" value="P-loop_NTPase"/>
</dbReference>
<comment type="catalytic activity">
    <reaction evidence="7">
        <text>ATP + H2O = ADP + phosphate + H(+)</text>
        <dbReference type="Rhea" id="RHEA:13065"/>
        <dbReference type="ChEBI" id="CHEBI:15377"/>
        <dbReference type="ChEBI" id="CHEBI:15378"/>
        <dbReference type="ChEBI" id="CHEBI:30616"/>
        <dbReference type="ChEBI" id="CHEBI:43474"/>
        <dbReference type="ChEBI" id="CHEBI:456216"/>
        <dbReference type="EC" id="3.6.4.13"/>
    </reaction>
</comment>
<dbReference type="SMART" id="SM00490">
    <property type="entry name" value="HELICc"/>
    <property type="match status" value="1"/>
</dbReference>
<proteinExistence type="inferred from homology"/>
<dbReference type="GO" id="GO:0016787">
    <property type="term" value="F:hydrolase activity"/>
    <property type="evidence" value="ECO:0007669"/>
    <property type="project" value="UniProtKB-KW"/>
</dbReference>
<dbReference type="InterPro" id="IPR001650">
    <property type="entry name" value="Helicase_C-like"/>
</dbReference>
<name>A0A9W7BGA7_9STRA</name>
<evidence type="ECO:0000256" key="2">
    <source>
        <dbReference type="ARBA" id="ARBA00012552"/>
    </source>
</evidence>
<dbReference type="GO" id="GO:0003724">
    <property type="term" value="F:RNA helicase activity"/>
    <property type="evidence" value="ECO:0007669"/>
    <property type="project" value="UniProtKB-EC"/>
</dbReference>
<evidence type="ECO:0000256" key="6">
    <source>
        <dbReference type="ARBA" id="ARBA00022840"/>
    </source>
</evidence>
<evidence type="ECO:0000313" key="10">
    <source>
        <dbReference type="EMBL" id="GMH89892.1"/>
    </source>
</evidence>
<dbReference type="EC" id="3.6.4.13" evidence="2"/>
<keyword evidence="5" id="KW-0347">Helicase</keyword>
<dbReference type="InterPro" id="IPR014001">
    <property type="entry name" value="Helicase_ATP-bd"/>
</dbReference>
<evidence type="ECO:0000256" key="5">
    <source>
        <dbReference type="ARBA" id="ARBA00022806"/>
    </source>
</evidence>
<dbReference type="PROSITE" id="PS51192">
    <property type="entry name" value="HELICASE_ATP_BIND_1"/>
    <property type="match status" value="1"/>
</dbReference>
<comment type="caution">
    <text evidence="10">The sequence shown here is derived from an EMBL/GenBank/DDBJ whole genome shotgun (WGS) entry which is preliminary data.</text>
</comment>
<gene>
    <name evidence="10" type="ORF">TrST_g13428</name>
</gene>
<dbReference type="GO" id="GO:0005524">
    <property type="term" value="F:ATP binding"/>
    <property type="evidence" value="ECO:0007669"/>
    <property type="project" value="UniProtKB-KW"/>
</dbReference>
<organism evidence="10 11">
    <name type="scientific">Triparma strigata</name>
    <dbReference type="NCBI Taxonomy" id="1606541"/>
    <lineage>
        <taxon>Eukaryota</taxon>
        <taxon>Sar</taxon>
        <taxon>Stramenopiles</taxon>
        <taxon>Ochrophyta</taxon>
        <taxon>Bolidophyceae</taxon>
        <taxon>Parmales</taxon>
        <taxon>Triparmaceae</taxon>
        <taxon>Triparma</taxon>
    </lineage>
</organism>
<dbReference type="OrthoDB" id="10253254at2759"/>
<keyword evidence="11" id="KW-1185">Reference proteome</keyword>
<dbReference type="SMART" id="SM00487">
    <property type="entry name" value="DEXDc"/>
    <property type="match status" value="1"/>
</dbReference>
<protein>
    <recommendedName>
        <fullName evidence="2">RNA helicase</fullName>
        <ecNumber evidence="2">3.6.4.13</ecNumber>
    </recommendedName>
</protein>
<dbReference type="GO" id="GO:0003723">
    <property type="term" value="F:RNA binding"/>
    <property type="evidence" value="ECO:0007669"/>
    <property type="project" value="TreeGrafter"/>
</dbReference>
<dbReference type="Proteomes" id="UP001165085">
    <property type="component" value="Unassembled WGS sequence"/>
</dbReference>
<evidence type="ECO:0000256" key="4">
    <source>
        <dbReference type="ARBA" id="ARBA00022801"/>
    </source>
</evidence>
<keyword evidence="6" id="KW-0067">ATP-binding</keyword>
<evidence type="ECO:0000256" key="1">
    <source>
        <dbReference type="ARBA" id="ARBA00008792"/>
    </source>
</evidence>
<dbReference type="EMBL" id="BRXY01000364">
    <property type="protein sequence ID" value="GMH89892.1"/>
    <property type="molecule type" value="Genomic_DNA"/>
</dbReference>
<dbReference type="PANTHER" id="PTHR18934">
    <property type="entry name" value="ATP-DEPENDENT RNA HELICASE"/>
    <property type="match status" value="1"/>
</dbReference>
<dbReference type="PANTHER" id="PTHR18934:SF136">
    <property type="entry name" value="ATP-DEPENDENT RNA HELICASE DHX35-RELATED"/>
    <property type="match status" value="1"/>
</dbReference>
<dbReference type="SUPFAM" id="SSF52540">
    <property type="entry name" value="P-loop containing nucleoside triphosphate hydrolases"/>
    <property type="match status" value="1"/>
</dbReference>
<dbReference type="InterPro" id="IPR011545">
    <property type="entry name" value="DEAD/DEAH_box_helicase_dom"/>
</dbReference>
<accession>A0A9W7BGA7</accession>
<keyword evidence="3" id="KW-0547">Nucleotide-binding</keyword>
<evidence type="ECO:0000256" key="7">
    <source>
        <dbReference type="ARBA" id="ARBA00047984"/>
    </source>
</evidence>
<comment type="similarity">
    <text evidence="1">Belongs to the DEAD box helicase family. DEAH subfamily.</text>
</comment>
<dbReference type="Gene3D" id="1.20.120.1080">
    <property type="match status" value="1"/>
</dbReference>
<feature type="domain" description="Helicase C-terminal" evidence="9">
    <location>
        <begin position="253"/>
        <end position="428"/>
    </location>
</feature>
<dbReference type="Pfam" id="PF00270">
    <property type="entry name" value="DEAD"/>
    <property type="match status" value="1"/>
</dbReference>
<feature type="domain" description="Helicase ATP-binding" evidence="8">
    <location>
        <begin position="43"/>
        <end position="208"/>
    </location>
</feature>